<organism evidence="1 2">
    <name type="scientific">Araneus ventricosus</name>
    <name type="common">Orbweaver spider</name>
    <name type="synonym">Epeira ventricosa</name>
    <dbReference type="NCBI Taxonomy" id="182803"/>
    <lineage>
        <taxon>Eukaryota</taxon>
        <taxon>Metazoa</taxon>
        <taxon>Ecdysozoa</taxon>
        <taxon>Arthropoda</taxon>
        <taxon>Chelicerata</taxon>
        <taxon>Arachnida</taxon>
        <taxon>Araneae</taxon>
        <taxon>Araneomorphae</taxon>
        <taxon>Entelegynae</taxon>
        <taxon>Araneoidea</taxon>
        <taxon>Araneidae</taxon>
        <taxon>Araneus</taxon>
    </lineage>
</organism>
<proteinExistence type="predicted"/>
<dbReference type="Proteomes" id="UP000499080">
    <property type="component" value="Unassembled WGS sequence"/>
</dbReference>
<name>A0A4Y2J6K8_ARAVE</name>
<sequence length="143" mass="15644">MSGDGYGLINIRVRCCSTGATPACLILSEYQGRDNCAACICADYYLPFVCAQARAVVPFAAMKVCTGTDNLSDLEAGIKEQSLPVSMRKFALLLRSRTKRRRELEGEAYVAVTHCRYRAAPSYSDVYKSVSTSGHWKLLLSSG</sequence>
<dbReference type="AlphaFoldDB" id="A0A4Y2J6K8"/>
<keyword evidence="2" id="KW-1185">Reference proteome</keyword>
<evidence type="ECO:0000313" key="2">
    <source>
        <dbReference type="Proteomes" id="UP000499080"/>
    </source>
</evidence>
<protein>
    <submittedName>
        <fullName evidence="1">Uncharacterized protein</fullName>
    </submittedName>
</protein>
<gene>
    <name evidence="1" type="ORF">AVEN_168245_1</name>
</gene>
<reference evidence="1 2" key="1">
    <citation type="journal article" date="2019" name="Sci. Rep.">
        <title>Orb-weaving spider Araneus ventricosus genome elucidates the spidroin gene catalogue.</title>
        <authorList>
            <person name="Kono N."/>
            <person name="Nakamura H."/>
            <person name="Ohtoshi R."/>
            <person name="Moran D.A.P."/>
            <person name="Shinohara A."/>
            <person name="Yoshida Y."/>
            <person name="Fujiwara M."/>
            <person name="Mori M."/>
            <person name="Tomita M."/>
            <person name="Arakawa K."/>
        </authorList>
    </citation>
    <scope>NUCLEOTIDE SEQUENCE [LARGE SCALE GENOMIC DNA]</scope>
</reference>
<evidence type="ECO:0000313" key="1">
    <source>
        <dbReference type="EMBL" id="GBM84938.1"/>
    </source>
</evidence>
<accession>A0A4Y2J6K8</accession>
<comment type="caution">
    <text evidence="1">The sequence shown here is derived from an EMBL/GenBank/DDBJ whole genome shotgun (WGS) entry which is preliminary data.</text>
</comment>
<dbReference type="EMBL" id="BGPR01003198">
    <property type="protein sequence ID" value="GBM84938.1"/>
    <property type="molecule type" value="Genomic_DNA"/>
</dbReference>